<sequence length="369" mass="41986">MRARSKPKGPTKAEKMRVLVAYKNWDDWKLVAKHNGVSVTTARRVVNNGHVNQKPRGGARMGRSKVTPAIREALERYVDQNCSYTLTAMKEFVANDFPGTELSLQTISRHLIGMLYTIKAVRIEPVTCNSDANKTKRKAFVEALLQHQQEGDYIVYYDETNFNIYCHRTLGRAKKGQRATLVLPPSKGPNLQVQCAVSAEQGLVCHRLERGSIKMAQNAAFVEEIYQAVTSSATWDANFQGKKVVIVLDNAPAHSQTEQRVQPHEDLVLLRLGPYSPILNPIESCFSVLKAHIKRFLASRTNLLFERREFNSFLESRMRLLEEAARESLPSYHVLPSRWLLGRLCFVSAMSRRRFDSRICPMECDFAPY</sequence>
<feature type="domain" description="Tc1-like transposase DDE" evidence="1">
    <location>
        <begin position="154"/>
        <end position="295"/>
    </location>
</feature>
<dbReference type="GO" id="GO:0003676">
    <property type="term" value="F:nucleic acid binding"/>
    <property type="evidence" value="ECO:0007669"/>
    <property type="project" value="InterPro"/>
</dbReference>
<dbReference type="Gene3D" id="3.30.420.10">
    <property type="entry name" value="Ribonuclease H-like superfamily/Ribonuclease H"/>
    <property type="match status" value="1"/>
</dbReference>
<dbReference type="InterPro" id="IPR036397">
    <property type="entry name" value="RNaseH_sf"/>
</dbReference>
<dbReference type="Pfam" id="PF13358">
    <property type="entry name" value="DDE_3"/>
    <property type="match status" value="1"/>
</dbReference>
<dbReference type="NCBIfam" id="NF033545">
    <property type="entry name" value="transpos_IS630"/>
    <property type="match status" value="1"/>
</dbReference>
<organism evidence="2 3">
    <name type="scientific">Aphanomyces astaci</name>
    <name type="common">Crayfish plague agent</name>
    <dbReference type="NCBI Taxonomy" id="112090"/>
    <lineage>
        <taxon>Eukaryota</taxon>
        <taxon>Sar</taxon>
        <taxon>Stramenopiles</taxon>
        <taxon>Oomycota</taxon>
        <taxon>Saprolegniomycetes</taxon>
        <taxon>Saprolegniales</taxon>
        <taxon>Verrucalvaceae</taxon>
        <taxon>Aphanomyces</taxon>
    </lineage>
</organism>
<dbReference type="AlphaFoldDB" id="A0A3R6WKS9"/>
<evidence type="ECO:0000313" key="2">
    <source>
        <dbReference type="EMBL" id="RHY92369.1"/>
    </source>
</evidence>
<dbReference type="InterPro" id="IPR009057">
    <property type="entry name" value="Homeodomain-like_sf"/>
</dbReference>
<dbReference type="EMBL" id="QUTG01003261">
    <property type="protein sequence ID" value="RHY92369.1"/>
    <property type="molecule type" value="Genomic_DNA"/>
</dbReference>
<accession>A0A3R6WKS9</accession>
<dbReference type="InterPro" id="IPR047655">
    <property type="entry name" value="Transpos_IS630-like"/>
</dbReference>
<dbReference type="SUPFAM" id="SSF46689">
    <property type="entry name" value="Homeodomain-like"/>
    <property type="match status" value="1"/>
</dbReference>
<dbReference type="PANTHER" id="PTHR48472">
    <property type="entry name" value="TC1-LIKE TRANSPOSASE DDE DOMAIN-CONTAINING PROTEIN"/>
    <property type="match status" value="1"/>
</dbReference>
<gene>
    <name evidence="2" type="ORF">DYB35_004228</name>
</gene>
<dbReference type="Proteomes" id="UP000285712">
    <property type="component" value="Unassembled WGS sequence"/>
</dbReference>
<reference evidence="2 3" key="1">
    <citation type="submission" date="2018-08" db="EMBL/GenBank/DDBJ databases">
        <title>Aphanomyces genome sequencing and annotation.</title>
        <authorList>
            <person name="Minardi D."/>
            <person name="Oidtmann B."/>
            <person name="Van Der Giezen M."/>
            <person name="Studholme D.J."/>
        </authorList>
    </citation>
    <scope>NUCLEOTIDE SEQUENCE [LARGE SCALE GENOMIC DNA]</scope>
    <source>
        <strain evidence="2 3">Sv</strain>
    </source>
</reference>
<proteinExistence type="predicted"/>
<comment type="caution">
    <text evidence="2">The sequence shown here is derived from an EMBL/GenBank/DDBJ whole genome shotgun (WGS) entry which is preliminary data.</text>
</comment>
<evidence type="ECO:0000313" key="3">
    <source>
        <dbReference type="Proteomes" id="UP000285712"/>
    </source>
</evidence>
<evidence type="ECO:0000259" key="1">
    <source>
        <dbReference type="Pfam" id="PF13358"/>
    </source>
</evidence>
<name>A0A3R6WKS9_APHAT</name>
<dbReference type="InterPro" id="IPR038717">
    <property type="entry name" value="Tc1-like_DDE_dom"/>
</dbReference>
<dbReference type="VEuPathDB" id="FungiDB:H257_15660"/>
<dbReference type="PANTHER" id="PTHR48472:SF1">
    <property type="entry name" value="TC1-LIKE TRANSPOSASE DDE DOMAIN-CONTAINING PROTEIN"/>
    <property type="match status" value="1"/>
</dbReference>
<protein>
    <recommendedName>
        <fullName evidence="1">Tc1-like transposase DDE domain-containing protein</fullName>
    </recommendedName>
</protein>